<dbReference type="HOGENOM" id="CLU_2502296_0_0_1"/>
<dbReference type="Gramene" id="PGSC0003DMT400024475">
    <property type="protein sequence ID" value="PGSC0003DMT400024475"/>
    <property type="gene ID" value="PGSC0003DMG400009462"/>
</dbReference>
<protein>
    <submittedName>
        <fullName evidence="1">Uncharacterized protein</fullName>
    </submittedName>
</protein>
<accession>M1AK62</accession>
<reference evidence="2" key="1">
    <citation type="journal article" date="2011" name="Nature">
        <title>Genome sequence and analysis of the tuber crop potato.</title>
        <authorList>
            <consortium name="The Potato Genome Sequencing Consortium"/>
        </authorList>
    </citation>
    <scope>NUCLEOTIDE SEQUENCE [LARGE SCALE GENOMIC DNA]</scope>
    <source>
        <strain evidence="2">cv. DM1-3 516 R44</strain>
    </source>
</reference>
<dbReference type="Proteomes" id="UP000011115">
    <property type="component" value="Unassembled WGS sequence"/>
</dbReference>
<evidence type="ECO:0000313" key="1">
    <source>
        <dbReference type="EnsemblPlants" id="PGSC0003DMT400024475"/>
    </source>
</evidence>
<dbReference type="AlphaFoldDB" id="M1AK62"/>
<reference evidence="1" key="2">
    <citation type="submission" date="2015-06" db="UniProtKB">
        <authorList>
            <consortium name="EnsemblPlants"/>
        </authorList>
    </citation>
    <scope>IDENTIFICATION</scope>
    <source>
        <strain evidence="1">DM1-3 516 R44</strain>
    </source>
</reference>
<organism evidence="1 2">
    <name type="scientific">Solanum tuberosum</name>
    <name type="common">Potato</name>
    <dbReference type="NCBI Taxonomy" id="4113"/>
    <lineage>
        <taxon>Eukaryota</taxon>
        <taxon>Viridiplantae</taxon>
        <taxon>Streptophyta</taxon>
        <taxon>Embryophyta</taxon>
        <taxon>Tracheophyta</taxon>
        <taxon>Spermatophyta</taxon>
        <taxon>Magnoliopsida</taxon>
        <taxon>eudicotyledons</taxon>
        <taxon>Gunneridae</taxon>
        <taxon>Pentapetalae</taxon>
        <taxon>asterids</taxon>
        <taxon>lamiids</taxon>
        <taxon>Solanales</taxon>
        <taxon>Solanaceae</taxon>
        <taxon>Solanoideae</taxon>
        <taxon>Solaneae</taxon>
        <taxon>Solanum</taxon>
    </lineage>
</organism>
<dbReference type="EnsemblPlants" id="PGSC0003DMT400024475">
    <property type="protein sequence ID" value="PGSC0003DMT400024475"/>
    <property type="gene ID" value="PGSC0003DMG400009462"/>
</dbReference>
<dbReference type="PaxDb" id="4113-PGSC0003DMT400024475"/>
<evidence type="ECO:0000313" key="2">
    <source>
        <dbReference type="Proteomes" id="UP000011115"/>
    </source>
</evidence>
<dbReference type="InParanoid" id="M1AK62"/>
<keyword evidence="2" id="KW-1185">Reference proteome</keyword>
<proteinExistence type="predicted"/>
<name>M1AK62_SOLTU</name>
<sequence>MVLIVNFIASTHLKRYVQHEDMMKILNGAKQRTSRAKEINKVKRYYWEQKTKAKFDKKKTTYYLGSKLRLEENFTFLRAMKLGRRA</sequence>